<proteinExistence type="predicted"/>
<dbReference type="Proteomes" id="UP000471640">
    <property type="component" value="Unassembled WGS sequence"/>
</dbReference>
<dbReference type="Gene3D" id="3.40.50.1820">
    <property type="entry name" value="alpha/beta hydrolase"/>
    <property type="match status" value="1"/>
</dbReference>
<dbReference type="InterPro" id="IPR029058">
    <property type="entry name" value="AB_hydrolase_fold"/>
</dbReference>
<dbReference type="Pfam" id="PF12146">
    <property type="entry name" value="Hydrolase_4"/>
    <property type="match status" value="1"/>
</dbReference>
<protein>
    <submittedName>
        <fullName evidence="2">Alpha/beta hydrolase</fullName>
    </submittedName>
</protein>
<gene>
    <name evidence="2" type="ORF">G3480_09980</name>
</gene>
<dbReference type="InterPro" id="IPR022742">
    <property type="entry name" value="Hydrolase_4"/>
</dbReference>
<comment type="caution">
    <text evidence="2">The sequence shown here is derived from an EMBL/GenBank/DDBJ whole genome shotgun (WGS) entry which is preliminary data.</text>
</comment>
<dbReference type="EMBL" id="JAAIJR010000032">
    <property type="protein sequence ID" value="NEX20633.1"/>
    <property type="molecule type" value="Genomic_DNA"/>
</dbReference>
<dbReference type="PRINTS" id="PR00111">
    <property type="entry name" value="ABHYDROLASE"/>
</dbReference>
<dbReference type="PANTHER" id="PTHR11614">
    <property type="entry name" value="PHOSPHOLIPASE-RELATED"/>
    <property type="match status" value="1"/>
</dbReference>
<evidence type="ECO:0000313" key="3">
    <source>
        <dbReference type="Proteomes" id="UP000471640"/>
    </source>
</evidence>
<dbReference type="AlphaFoldDB" id="A0A6P1DTX5"/>
<keyword evidence="2" id="KW-0378">Hydrolase</keyword>
<accession>A0A6P1DTX5</accession>
<dbReference type="SUPFAM" id="SSF53474">
    <property type="entry name" value="alpha/beta-Hydrolases"/>
    <property type="match status" value="1"/>
</dbReference>
<name>A0A6P1DTX5_9GAMM</name>
<organism evidence="2 3">
    <name type="scientific">Thiorhodococcus mannitoliphagus</name>
    <dbReference type="NCBI Taxonomy" id="329406"/>
    <lineage>
        <taxon>Bacteria</taxon>
        <taxon>Pseudomonadati</taxon>
        <taxon>Pseudomonadota</taxon>
        <taxon>Gammaproteobacteria</taxon>
        <taxon>Chromatiales</taxon>
        <taxon>Chromatiaceae</taxon>
        <taxon>Thiorhodococcus</taxon>
    </lineage>
</organism>
<dbReference type="InterPro" id="IPR051044">
    <property type="entry name" value="MAG_DAG_Lipase"/>
</dbReference>
<reference evidence="2 3" key="2">
    <citation type="submission" date="2020-02" db="EMBL/GenBank/DDBJ databases">
        <title>Genome sequences of Thiorhodococcus mannitoliphagus and Thiorhodococcus minor, purple sulfur photosynthetic bacteria in the gammaproteobacterial family, Chromatiaceae.</title>
        <authorList>
            <person name="Aviles F.A."/>
            <person name="Meyer T.E."/>
            <person name="Kyndt J.A."/>
        </authorList>
    </citation>
    <scope>NUCLEOTIDE SEQUENCE [LARGE SCALE GENOMIC DNA]</scope>
    <source>
        <strain evidence="2 3">DSM 18266</strain>
    </source>
</reference>
<evidence type="ECO:0000259" key="1">
    <source>
        <dbReference type="Pfam" id="PF12146"/>
    </source>
</evidence>
<keyword evidence="3" id="KW-1185">Reference proteome</keyword>
<feature type="domain" description="Serine aminopeptidase S33" evidence="1">
    <location>
        <begin position="54"/>
        <end position="288"/>
    </location>
</feature>
<dbReference type="GO" id="GO:0016787">
    <property type="term" value="F:hydrolase activity"/>
    <property type="evidence" value="ECO:0007669"/>
    <property type="project" value="UniProtKB-KW"/>
</dbReference>
<sequence>MKRLLLATALLTGCAAPEIVPPNEPDREPTLALDHAIMSDGYRLPIRRWAGSETPQAILLGLHGFNDYSRAFAPLAEELQAAGIATYAADQRGFGATDKAGRWHGSERLAQDLRELVALLHGRYPRTPLYIAGESMGGAVAMLAAADPPLDVAGLILIAPAVWSRDTMPWYQRLALQAAVHTAPWLKLTGEGVDISPTDNPALLRAMAADPLIIKETRIDALWGVTELMDAAQRSGLAERMPILLLYGERDEIIPKKAFCRLIRPAHQAPSQLRLVLYTRGWHILPRDLQGLRVRRDILAWLSDPRAPLPSGEETEIQGQRIKRFCKD</sequence>
<dbReference type="InterPro" id="IPR000073">
    <property type="entry name" value="AB_hydrolase_1"/>
</dbReference>
<evidence type="ECO:0000313" key="2">
    <source>
        <dbReference type="EMBL" id="NEX20633.1"/>
    </source>
</evidence>
<reference evidence="3" key="1">
    <citation type="journal article" date="2020" name="Microbiol. Resour. Announc.">
        <title>Draft Genome Sequences of Thiorhodococcus mannitoliphagus and Thiorhodococcus minor, Purple Sulfur Photosynthetic Bacteria in the Gammaproteobacterial Family Chromatiaceae.</title>
        <authorList>
            <person name="Aviles F.A."/>
            <person name="Meyer T.E."/>
            <person name="Kyndt J.A."/>
        </authorList>
    </citation>
    <scope>NUCLEOTIDE SEQUENCE [LARGE SCALE GENOMIC DNA]</scope>
    <source>
        <strain evidence="3">DSM 18266</strain>
    </source>
</reference>